<proteinExistence type="predicted"/>
<dbReference type="GO" id="GO:0000981">
    <property type="term" value="F:DNA-binding transcription factor activity, RNA polymerase II-specific"/>
    <property type="evidence" value="ECO:0007669"/>
    <property type="project" value="TreeGrafter"/>
</dbReference>
<dbReference type="AlphaFoldDB" id="A0A9P3UNY2"/>
<feature type="domain" description="MYND-type" evidence="5">
    <location>
        <begin position="235"/>
        <end position="273"/>
    </location>
</feature>
<keyword evidence="2 4" id="KW-0863">Zinc-finger</keyword>
<dbReference type="Proteomes" id="UP001063166">
    <property type="component" value="Unassembled WGS sequence"/>
</dbReference>
<dbReference type="OrthoDB" id="341421at2759"/>
<evidence type="ECO:0000256" key="1">
    <source>
        <dbReference type="ARBA" id="ARBA00022723"/>
    </source>
</evidence>
<dbReference type="PROSITE" id="PS50865">
    <property type="entry name" value="ZF_MYND_2"/>
    <property type="match status" value="1"/>
</dbReference>
<organism evidence="6 7">
    <name type="scientific">Lyophyllum shimeji</name>
    <name type="common">Hon-shimeji</name>
    <name type="synonym">Tricholoma shimeji</name>
    <dbReference type="NCBI Taxonomy" id="47721"/>
    <lineage>
        <taxon>Eukaryota</taxon>
        <taxon>Fungi</taxon>
        <taxon>Dikarya</taxon>
        <taxon>Basidiomycota</taxon>
        <taxon>Agaricomycotina</taxon>
        <taxon>Agaricomycetes</taxon>
        <taxon>Agaricomycetidae</taxon>
        <taxon>Agaricales</taxon>
        <taxon>Tricholomatineae</taxon>
        <taxon>Lyophyllaceae</taxon>
        <taxon>Lyophyllum</taxon>
    </lineage>
</organism>
<dbReference type="PANTHER" id="PTHR10237:SF14">
    <property type="entry name" value="MYND-TYPE DOMAIN-CONTAINING PROTEIN"/>
    <property type="match status" value="1"/>
</dbReference>
<dbReference type="EMBL" id="BRPK01000011">
    <property type="protein sequence ID" value="GLB42114.1"/>
    <property type="molecule type" value="Genomic_DNA"/>
</dbReference>
<dbReference type="GO" id="GO:0008270">
    <property type="term" value="F:zinc ion binding"/>
    <property type="evidence" value="ECO:0007669"/>
    <property type="project" value="UniProtKB-KW"/>
</dbReference>
<sequence length="280" mass="31300">MSGLSLFQQAELFYYQGRINDAFENYRKSIKKILKDENVLAKVPGADIIPDDFPQELLGMVWRNFVGFYRDPKMNFTEESHPEAFRLLNSFRPTAKPHPRLERSARGKVLLKGMQITAGLTLGLLAWDKHDRATAAKRYREALDLAETLPAFTSPPPGTRGMEKYVYGDLQDTKTNLGRLILNDTINAELFGAQTSAGQVPGRRDVADLPVPQVRIDKTGAVTAEPSMAFATTACANCGKRDVKLLRCSSCKTTQYCNGECQRAHWPDHKRTCLGRSSKS</sequence>
<dbReference type="Pfam" id="PF01753">
    <property type="entry name" value="zf-MYND"/>
    <property type="match status" value="1"/>
</dbReference>
<dbReference type="SUPFAM" id="SSF144232">
    <property type="entry name" value="HIT/MYND zinc finger-like"/>
    <property type="match status" value="1"/>
</dbReference>
<evidence type="ECO:0000256" key="4">
    <source>
        <dbReference type="PROSITE-ProRule" id="PRU00134"/>
    </source>
</evidence>
<protein>
    <submittedName>
        <fullName evidence="6">MYND finger</fullName>
    </submittedName>
</protein>
<keyword evidence="3" id="KW-0862">Zinc</keyword>
<dbReference type="InterPro" id="IPR002893">
    <property type="entry name" value="Znf_MYND"/>
</dbReference>
<dbReference type="InterPro" id="IPR024119">
    <property type="entry name" value="TF_DEAF-1"/>
</dbReference>
<comment type="caution">
    <text evidence="6">The sequence shown here is derived from an EMBL/GenBank/DDBJ whole genome shotgun (WGS) entry which is preliminary data.</text>
</comment>
<dbReference type="PANTHER" id="PTHR10237">
    <property type="entry name" value="DEFORMED EPIDERMAL AUTOREGULATORY FACTOR 1 HOMOLOG SUPPRESSIN"/>
    <property type="match status" value="1"/>
</dbReference>
<reference evidence="6" key="1">
    <citation type="submission" date="2022-07" db="EMBL/GenBank/DDBJ databases">
        <title>The genome of Lyophyllum shimeji provides insight into the initial evolution of ectomycorrhizal fungal genome.</title>
        <authorList>
            <person name="Kobayashi Y."/>
            <person name="Shibata T."/>
            <person name="Hirakawa H."/>
            <person name="Shigenobu S."/>
            <person name="Nishiyama T."/>
            <person name="Yamada A."/>
            <person name="Hasebe M."/>
            <person name="Kawaguchi M."/>
        </authorList>
    </citation>
    <scope>NUCLEOTIDE SEQUENCE</scope>
    <source>
        <strain evidence="6">AT787</strain>
    </source>
</reference>
<dbReference type="PROSITE" id="PS01360">
    <property type="entry name" value="ZF_MYND_1"/>
    <property type="match status" value="1"/>
</dbReference>
<dbReference type="Gene3D" id="6.10.140.2220">
    <property type="match status" value="1"/>
</dbReference>
<evidence type="ECO:0000259" key="5">
    <source>
        <dbReference type="PROSITE" id="PS50865"/>
    </source>
</evidence>
<evidence type="ECO:0000313" key="7">
    <source>
        <dbReference type="Proteomes" id="UP001063166"/>
    </source>
</evidence>
<name>A0A9P3UNY2_LYOSH</name>
<keyword evidence="7" id="KW-1185">Reference proteome</keyword>
<evidence type="ECO:0000256" key="2">
    <source>
        <dbReference type="ARBA" id="ARBA00022771"/>
    </source>
</evidence>
<keyword evidence="1" id="KW-0479">Metal-binding</keyword>
<gene>
    <name evidence="6" type="ORF">LshimejAT787_1101290</name>
</gene>
<evidence type="ECO:0000256" key="3">
    <source>
        <dbReference type="ARBA" id="ARBA00022833"/>
    </source>
</evidence>
<dbReference type="GO" id="GO:0005634">
    <property type="term" value="C:nucleus"/>
    <property type="evidence" value="ECO:0007669"/>
    <property type="project" value="TreeGrafter"/>
</dbReference>
<evidence type="ECO:0000313" key="6">
    <source>
        <dbReference type="EMBL" id="GLB42114.1"/>
    </source>
</evidence>
<accession>A0A9P3UNY2</accession>